<accession>A0AAV6IZS9</accession>
<sequence length="68" mass="7538">MLNNTQSTSAMMTKLLQSHGLSPREVAVMRLHQGAERLGGLVEEIYGGDESTQGLHFRFDDEQHPDLG</sequence>
<evidence type="ECO:0000313" key="1">
    <source>
        <dbReference type="EMBL" id="KAG5533707.1"/>
    </source>
</evidence>
<protein>
    <submittedName>
        <fullName evidence="1">Uncharacterized protein</fullName>
    </submittedName>
</protein>
<reference evidence="1" key="1">
    <citation type="submission" date="2020-08" db="EMBL/GenBank/DDBJ databases">
        <title>Plant Genome Project.</title>
        <authorList>
            <person name="Zhang R.-G."/>
        </authorList>
    </citation>
    <scope>NUCLEOTIDE SEQUENCE</scope>
    <source>
        <strain evidence="1">WSP0</strain>
        <tissue evidence="1">Leaf</tissue>
    </source>
</reference>
<comment type="caution">
    <text evidence="1">The sequence shown here is derived from an EMBL/GenBank/DDBJ whole genome shotgun (WGS) entry which is preliminary data.</text>
</comment>
<gene>
    <name evidence="1" type="ORF">RHGRI_027779</name>
</gene>
<name>A0AAV6IZS9_9ERIC</name>
<dbReference type="AlphaFoldDB" id="A0AAV6IZS9"/>
<dbReference type="EMBL" id="JACTNZ010000009">
    <property type="protein sequence ID" value="KAG5533707.1"/>
    <property type="molecule type" value="Genomic_DNA"/>
</dbReference>
<organism evidence="1 2">
    <name type="scientific">Rhododendron griersonianum</name>
    <dbReference type="NCBI Taxonomy" id="479676"/>
    <lineage>
        <taxon>Eukaryota</taxon>
        <taxon>Viridiplantae</taxon>
        <taxon>Streptophyta</taxon>
        <taxon>Embryophyta</taxon>
        <taxon>Tracheophyta</taxon>
        <taxon>Spermatophyta</taxon>
        <taxon>Magnoliopsida</taxon>
        <taxon>eudicotyledons</taxon>
        <taxon>Gunneridae</taxon>
        <taxon>Pentapetalae</taxon>
        <taxon>asterids</taxon>
        <taxon>Ericales</taxon>
        <taxon>Ericaceae</taxon>
        <taxon>Ericoideae</taxon>
        <taxon>Rhodoreae</taxon>
        <taxon>Rhododendron</taxon>
    </lineage>
</organism>
<dbReference type="Proteomes" id="UP000823749">
    <property type="component" value="Chromosome 9"/>
</dbReference>
<keyword evidence="2" id="KW-1185">Reference proteome</keyword>
<evidence type="ECO:0000313" key="2">
    <source>
        <dbReference type="Proteomes" id="UP000823749"/>
    </source>
</evidence>
<proteinExistence type="predicted"/>